<name>A0A1G2T1C9_9BACT</name>
<accession>A0A1G2T1C9</accession>
<evidence type="ECO:0000259" key="6">
    <source>
        <dbReference type="Pfam" id="PF20772"/>
    </source>
</evidence>
<dbReference type="InterPro" id="IPR017856">
    <property type="entry name" value="Integrase-like_N"/>
</dbReference>
<gene>
    <name evidence="7" type="ORF">A2832_02275</name>
</gene>
<evidence type="ECO:0000313" key="8">
    <source>
        <dbReference type="Proteomes" id="UP000178538"/>
    </source>
</evidence>
<feature type="compositionally biased region" description="Polar residues" evidence="4">
    <location>
        <begin position="1"/>
        <end position="13"/>
    </location>
</feature>
<dbReference type="InterPro" id="IPR049083">
    <property type="entry name" value="TACO1_YebC_N"/>
</dbReference>
<dbReference type="InterPro" id="IPR029072">
    <property type="entry name" value="YebC-like"/>
</dbReference>
<dbReference type="Gene3D" id="1.10.10.200">
    <property type="match status" value="1"/>
</dbReference>
<dbReference type="Proteomes" id="UP000178538">
    <property type="component" value="Unassembled WGS sequence"/>
</dbReference>
<feature type="region of interest" description="Disordered" evidence="4">
    <location>
        <begin position="1"/>
        <end position="26"/>
    </location>
</feature>
<dbReference type="Pfam" id="PF20772">
    <property type="entry name" value="TACO1_YebC_N"/>
    <property type="match status" value="1"/>
</dbReference>
<keyword evidence="2" id="KW-0805">Transcription regulation</keyword>
<proteinExistence type="inferred from homology"/>
<dbReference type="Pfam" id="PF01709">
    <property type="entry name" value="Transcrip_reg"/>
    <property type="match status" value="2"/>
</dbReference>
<dbReference type="InterPro" id="IPR048300">
    <property type="entry name" value="TACO1_YebC-like_2nd/3rd_dom"/>
</dbReference>
<feature type="domain" description="TACO1/YebC-like second and third" evidence="5">
    <location>
        <begin position="146"/>
        <end position="183"/>
    </location>
</feature>
<dbReference type="InterPro" id="IPR026564">
    <property type="entry name" value="Transcrip_reg_TACO1-like_dom3"/>
</dbReference>
<dbReference type="EMBL" id="MHVG01000012">
    <property type="protein sequence ID" value="OHA90942.1"/>
    <property type="molecule type" value="Genomic_DNA"/>
</dbReference>
<evidence type="ECO:0000256" key="2">
    <source>
        <dbReference type="ARBA" id="ARBA00023015"/>
    </source>
</evidence>
<evidence type="ECO:0008006" key="9">
    <source>
        <dbReference type="Google" id="ProtNLM"/>
    </source>
</evidence>
<dbReference type="AlphaFoldDB" id="A0A1G2T1C9"/>
<dbReference type="PANTHER" id="PTHR12532">
    <property type="entry name" value="TRANSLATIONAL ACTIVATOR OF CYTOCHROME C OXIDASE 1"/>
    <property type="match status" value="1"/>
</dbReference>
<evidence type="ECO:0000256" key="3">
    <source>
        <dbReference type="ARBA" id="ARBA00023163"/>
    </source>
</evidence>
<dbReference type="Gene3D" id="3.30.70.980">
    <property type="match status" value="1"/>
</dbReference>
<dbReference type="GO" id="GO:0005737">
    <property type="term" value="C:cytoplasm"/>
    <property type="evidence" value="ECO:0007669"/>
    <property type="project" value="UniProtKB-ARBA"/>
</dbReference>
<dbReference type="InterPro" id="IPR002876">
    <property type="entry name" value="Transcrip_reg_TACO1-like"/>
</dbReference>
<protein>
    <recommendedName>
        <fullName evidence="9">Transcriptional regulator</fullName>
    </recommendedName>
</protein>
<feature type="domain" description="TACO1/YebC-like N-terminal" evidence="6">
    <location>
        <begin position="13"/>
        <end position="82"/>
    </location>
</feature>
<comment type="similarity">
    <text evidence="1">Belongs to the TACO1 family.</text>
</comment>
<organism evidence="7 8">
    <name type="scientific">Candidatus Zambryskibacteria bacterium RIFCSPHIGHO2_01_FULL_44_22b</name>
    <dbReference type="NCBI Taxonomy" id="1802737"/>
    <lineage>
        <taxon>Bacteria</taxon>
        <taxon>Candidatus Zambryskiibacteriota</taxon>
    </lineage>
</organism>
<feature type="domain" description="TACO1/YebC-like second and third" evidence="5">
    <location>
        <begin position="88"/>
        <end position="142"/>
    </location>
</feature>
<keyword evidence="3" id="KW-0804">Transcription</keyword>
<dbReference type="PANTHER" id="PTHR12532:SF0">
    <property type="entry name" value="TRANSLATIONAL ACTIVATOR OF CYTOCHROME C OXIDASE 1"/>
    <property type="match status" value="1"/>
</dbReference>
<reference evidence="7 8" key="1">
    <citation type="journal article" date="2016" name="Nat. Commun.">
        <title>Thousands of microbial genomes shed light on interconnected biogeochemical processes in an aquifer system.</title>
        <authorList>
            <person name="Anantharaman K."/>
            <person name="Brown C.T."/>
            <person name="Hug L.A."/>
            <person name="Sharon I."/>
            <person name="Castelle C.J."/>
            <person name="Probst A.J."/>
            <person name="Thomas B.C."/>
            <person name="Singh A."/>
            <person name="Wilkins M.J."/>
            <person name="Karaoz U."/>
            <person name="Brodie E.L."/>
            <person name="Williams K.H."/>
            <person name="Hubbard S.S."/>
            <person name="Banfield J.F."/>
        </authorList>
    </citation>
    <scope>NUCLEOTIDE SEQUENCE [LARGE SCALE GENOMIC DNA]</scope>
</reference>
<comment type="caution">
    <text evidence="7">The sequence shown here is derived from an EMBL/GenBank/DDBJ whole genome shotgun (WGS) entry which is preliminary data.</text>
</comment>
<evidence type="ECO:0000256" key="4">
    <source>
        <dbReference type="SAM" id="MobiDB-lite"/>
    </source>
</evidence>
<dbReference type="STRING" id="1802737.A2832_02275"/>
<evidence type="ECO:0000259" key="5">
    <source>
        <dbReference type="Pfam" id="PF01709"/>
    </source>
</evidence>
<dbReference type="SUPFAM" id="SSF75625">
    <property type="entry name" value="YebC-like"/>
    <property type="match status" value="1"/>
</dbReference>
<feature type="non-terminal residue" evidence="7">
    <location>
        <position position="1"/>
    </location>
</feature>
<evidence type="ECO:0000256" key="1">
    <source>
        <dbReference type="ARBA" id="ARBA00008724"/>
    </source>
</evidence>
<evidence type="ECO:0000313" key="7">
    <source>
        <dbReference type="EMBL" id="OHA90942.1"/>
    </source>
</evidence>
<sequence length="184" mass="20046">SEFTKETSMSGHNKWSKIKRQKAGTDAAKSKIFSKMAKLISTASSLVNGDVSSPILRAAIDKAREYNMPADNIDRAVKKGSGSDAEALESITYESYGPGGSALIIEALTTNRNKAAQEVKFILSKYGVQLAPPRGASWAFTKEDGDWKPNMAVPISEEDGKILENLINELEDNDEVQEVYTNAE</sequence>